<dbReference type="AlphaFoldDB" id="A0A1W2DV55"/>
<evidence type="ECO:0000256" key="1">
    <source>
        <dbReference type="SAM" id="Coils"/>
    </source>
</evidence>
<keyword evidence="2" id="KW-1133">Transmembrane helix</keyword>
<proteinExistence type="predicted"/>
<dbReference type="SUPFAM" id="SSF109604">
    <property type="entry name" value="HD-domain/PDEase-like"/>
    <property type="match status" value="1"/>
</dbReference>
<dbReference type="STRING" id="112901.SAMN04488500_11893"/>
<dbReference type="SMART" id="SM00062">
    <property type="entry name" value="PBPb"/>
    <property type="match status" value="1"/>
</dbReference>
<dbReference type="CDD" id="cd00077">
    <property type="entry name" value="HDc"/>
    <property type="match status" value="1"/>
</dbReference>
<accession>A0A1W2DV55</accession>
<feature type="signal peptide" evidence="3">
    <location>
        <begin position="1"/>
        <end position="19"/>
    </location>
</feature>
<dbReference type="InterPro" id="IPR037522">
    <property type="entry name" value="HD_GYP_dom"/>
</dbReference>
<feature type="transmembrane region" description="Helical" evidence="2">
    <location>
        <begin position="263"/>
        <end position="282"/>
    </location>
</feature>
<dbReference type="PANTHER" id="PTHR45228">
    <property type="entry name" value="CYCLIC DI-GMP PHOSPHODIESTERASE TM_0186-RELATED"/>
    <property type="match status" value="1"/>
</dbReference>
<reference evidence="5 6" key="1">
    <citation type="submission" date="2017-04" db="EMBL/GenBank/DDBJ databases">
        <authorList>
            <person name="Afonso C.L."/>
            <person name="Miller P.J."/>
            <person name="Scott M.A."/>
            <person name="Spackman E."/>
            <person name="Goraichik I."/>
            <person name="Dimitrov K.M."/>
            <person name="Suarez D.L."/>
            <person name="Swayne D.E."/>
        </authorList>
    </citation>
    <scope>NUCLEOTIDE SEQUENCE [LARGE SCALE GENOMIC DNA]</scope>
    <source>
        <strain evidence="5 6">DSM 5090</strain>
    </source>
</reference>
<sequence>MRLLIILLGAIWMSVYPFAAGQAAPLYQAVGDDSFAPFIYLNEKNQPEGHDVDILHIVEHRSGMRIKPELMEWNQAKQKVLSGEKDILIGMSRSAEREQFYDFTEPYLVMRQVIFVMKESFYITRHEDLVNRRVAVQKGDISEDLLRAKYPEMKLYYYASQVDALNDLRVGLVDAFVGNYYAGMYVIAKNNLEDTIKVVGEPLQEVPYGYAVKKGNTALLAALNQAIIEAKKSGEVQKLQDKWFGENYFAASERQRLIRGMCYIAFGVAVSALLLFLHVLSLRRRVNQATAQLRAANSQLAEAYEVTIRAIFKALEHRESNTASHSVEVNKIAMAIGAKMQLNAEELANLNWGTLLHDIGKLAIKDEILLKSGTLTTEEYEIIKQHPRIGYYILKDTEYLAKAAEVALYHQERYDGKGYPLNLQGENIPLLARICTVADAFEAMIADRPYRKGRPWHDAVQEIIKHKGTQFDPRVVDAFLEINPEQFVKQ</sequence>
<keyword evidence="6" id="KW-1185">Reference proteome</keyword>
<keyword evidence="1" id="KW-0175">Coiled coil</keyword>
<dbReference type="CDD" id="cd13704">
    <property type="entry name" value="PBP2_HisK"/>
    <property type="match status" value="1"/>
</dbReference>
<organism evidence="5 6">
    <name type="scientific">Sporomusa malonica</name>
    <dbReference type="NCBI Taxonomy" id="112901"/>
    <lineage>
        <taxon>Bacteria</taxon>
        <taxon>Bacillati</taxon>
        <taxon>Bacillota</taxon>
        <taxon>Negativicutes</taxon>
        <taxon>Selenomonadales</taxon>
        <taxon>Sporomusaceae</taxon>
        <taxon>Sporomusa</taxon>
    </lineage>
</organism>
<keyword evidence="2" id="KW-0472">Membrane</keyword>
<feature type="domain" description="HD-GYP" evidence="4">
    <location>
        <begin position="300"/>
        <end position="490"/>
    </location>
</feature>
<evidence type="ECO:0000256" key="2">
    <source>
        <dbReference type="SAM" id="Phobius"/>
    </source>
</evidence>
<dbReference type="InterPro" id="IPR003607">
    <property type="entry name" value="HD/PDEase_dom"/>
</dbReference>
<evidence type="ECO:0000256" key="3">
    <source>
        <dbReference type="SAM" id="SignalP"/>
    </source>
</evidence>
<dbReference type="InterPro" id="IPR006675">
    <property type="entry name" value="HDIG_dom"/>
</dbReference>
<dbReference type="Pfam" id="PF00497">
    <property type="entry name" value="SBP_bac_3"/>
    <property type="match status" value="1"/>
</dbReference>
<evidence type="ECO:0000313" key="5">
    <source>
        <dbReference type="EMBL" id="SMD01321.1"/>
    </source>
</evidence>
<feature type="chain" id="PRO_5038595556" evidence="3">
    <location>
        <begin position="20"/>
        <end position="490"/>
    </location>
</feature>
<evidence type="ECO:0000313" key="6">
    <source>
        <dbReference type="Proteomes" id="UP000192738"/>
    </source>
</evidence>
<dbReference type="Proteomes" id="UP000192738">
    <property type="component" value="Unassembled WGS sequence"/>
</dbReference>
<feature type="coiled-coil region" evidence="1">
    <location>
        <begin position="279"/>
        <end position="306"/>
    </location>
</feature>
<dbReference type="OrthoDB" id="9804747at2"/>
<dbReference type="InterPro" id="IPR001638">
    <property type="entry name" value="Solute-binding_3/MltF_N"/>
</dbReference>
<keyword evidence="3" id="KW-0732">Signal</keyword>
<evidence type="ECO:0000259" key="4">
    <source>
        <dbReference type="PROSITE" id="PS51832"/>
    </source>
</evidence>
<name>A0A1W2DV55_9FIRM</name>
<keyword evidence="2" id="KW-0812">Transmembrane</keyword>
<dbReference type="SMART" id="SM00471">
    <property type="entry name" value="HDc"/>
    <property type="match status" value="1"/>
</dbReference>
<dbReference type="RefSeq" id="WP_084577354.1">
    <property type="nucleotide sequence ID" value="NZ_CP155572.1"/>
</dbReference>
<dbReference type="SUPFAM" id="SSF53850">
    <property type="entry name" value="Periplasmic binding protein-like II"/>
    <property type="match status" value="1"/>
</dbReference>
<dbReference type="Pfam" id="PF13487">
    <property type="entry name" value="HD_5"/>
    <property type="match status" value="1"/>
</dbReference>
<protein>
    <submittedName>
        <fullName evidence="5">HDIG domain-containing protein</fullName>
    </submittedName>
</protein>
<gene>
    <name evidence="5" type="ORF">SAMN04488500_11893</name>
</gene>
<dbReference type="PROSITE" id="PS51832">
    <property type="entry name" value="HD_GYP"/>
    <property type="match status" value="1"/>
</dbReference>
<dbReference type="NCBIfam" id="TIGR00277">
    <property type="entry name" value="HDIG"/>
    <property type="match status" value="1"/>
</dbReference>
<dbReference type="InterPro" id="IPR052020">
    <property type="entry name" value="Cyclic_di-GMP/3'3'-cGAMP_PDE"/>
</dbReference>
<dbReference type="Gene3D" id="3.40.190.10">
    <property type="entry name" value="Periplasmic binding protein-like II"/>
    <property type="match status" value="2"/>
</dbReference>
<dbReference type="Gene3D" id="1.10.3210.10">
    <property type="entry name" value="Hypothetical protein af1432"/>
    <property type="match status" value="1"/>
</dbReference>
<dbReference type="EMBL" id="FWXI01000018">
    <property type="protein sequence ID" value="SMD01321.1"/>
    <property type="molecule type" value="Genomic_DNA"/>
</dbReference>